<keyword evidence="4" id="KW-1003">Cell membrane</keyword>
<sequence>MFLLITMVLIVVAMVITSIRMIIGPTVWDRLLALNLISAKTILLLTLYGSYTDNIHVLDVSIAYGIIGFLTITLLSLFISRGGRQK</sequence>
<keyword evidence="3" id="KW-0813">Transport</keyword>
<keyword evidence="6 8" id="KW-1133">Transmembrane helix</keyword>
<accession>A0A419SZE2</accession>
<evidence type="ECO:0000256" key="5">
    <source>
        <dbReference type="ARBA" id="ARBA00022692"/>
    </source>
</evidence>
<evidence type="ECO:0000256" key="7">
    <source>
        <dbReference type="ARBA" id="ARBA00023136"/>
    </source>
</evidence>
<protein>
    <submittedName>
        <fullName evidence="9">pH regulation protein F</fullName>
    </submittedName>
</protein>
<dbReference type="PANTHER" id="PTHR34702:SF1">
    <property type="entry name" value="NA(+)_H(+) ANTIPORTER SUBUNIT F"/>
    <property type="match status" value="1"/>
</dbReference>
<dbReference type="Pfam" id="PF04066">
    <property type="entry name" value="MrpF_PhaF"/>
    <property type="match status" value="1"/>
</dbReference>
<keyword evidence="7 8" id="KW-0472">Membrane</keyword>
<feature type="transmembrane region" description="Helical" evidence="8">
    <location>
        <begin position="62"/>
        <end position="80"/>
    </location>
</feature>
<evidence type="ECO:0000256" key="6">
    <source>
        <dbReference type="ARBA" id="ARBA00022989"/>
    </source>
</evidence>
<keyword evidence="10" id="KW-1185">Reference proteome</keyword>
<evidence type="ECO:0000256" key="8">
    <source>
        <dbReference type="SAM" id="Phobius"/>
    </source>
</evidence>
<dbReference type="EMBL" id="MCIB01000034">
    <property type="protein sequence ID" value="RKD30575.1"/>
    <property type="molecule type" value="Genomic_DNA"/>
</dbReference>
<evidence type="ECO:0000256" key="2">
    <source>
        <dbReference type="ARBA" id="ARBA00009212"/>
    </source>
</evidence>
<dbReference type="InterPro" id="IPR007208">
    <property type="entry name" value="MrpF/PhaF-like"/>
</dbReference>
<evidence type="ECO:0000256" key="1">
    <source>
        <dbReference type="ARBA" id="ARBA00004651"/>
    </source>
</evidence>
<organism evidence="9 10">
    <name type="scientific">Thermohalobacter berrensis</name>
    <dbReference type="NCBI Taxonomy" id="99594"/>
    <lineage>
        <taxon>Bacteria</taxon>
        <taxon>Bacillati</taxon>
        <taxon>Bacillota</taxon>
        <taxon>Tissierellia</taxon>
        <taxon>Tissierellales</taxon>
        <taxon>Thermohalobacteraceae</taxon>
        <taxon>Thermohalobacter</taxon>
    </lineage>
</organism>
<comment type="similarity">
    <text evidence="2">Belongs to the CPA3 antiporters (TC 2.A.63) subunit F family.</text>
</comment>
<dbReference type="GO" id="GO:0005886">
    <property type="term" value="C:plasma membrane"/>
    <property type="evidence" value="ECO:0007669"/>
    <property type="project" value="UniProtKB-SubCell"/>
</dbReference>
<dbReference type="GO" id="GO:0015385">
    <property type="term" value="F:sodium:proton antiporter activity"/>
    <property type="evidence" value="ECO:0007669"/>
    <property type="project" value="TreeGrafter"/>
</dbReference>
<name>A0A419SZE2_9FIRM</name>
<evidence type="ECO:0000256" key="3">
    <source>
        <dbReference type="ARBA" id="ARBA00022448"/>
    </source>
</evidence>
<comment type="subcellular location">
    <subcellularLocation>
        <location evidence="1">Cell membrane</location>
        <topology evidence="1">Multi-pass membrane protein</topology>
    </subcellularLocation>
</comment>
<evidence type="ECO:0000313" key="9">
    <source>
        <dbReference type="EMBL" id="RKD30575.1"/>
    </source>
</evidence>
<evidence type="ECO:0000313" key="10">
    <source>
        <dbReference type="Proteomes" id="UP000284177"/>
    </source>
</evidence>
<gene>
    <name evidence="9" type="ORF">BET03_04355</name>
</gene>
<dbReference type="Proteomes" id="UP000284177">
    <property type="component" value="Unassembled WGS sequence"/>
</dbReference>
<dbReference type="OrthoDB" id="9799958at2"/>
<evidence type="ECO:0000256" key="4">
    <source>
        <dbReference type="ARBA" id="ARBA00022475"/>
    </source>
</evidence>
<reference evidence="9 10" key="1">
    <citation type="submission" date="2016-08" db="EMBL/GenBank/DDBJ databases">
        <title>Novel Firmicutes and Novel Genomes.</title>
        <authorList>
            <person name="Poppleton D.I."/>
            <person name="Gribaldo S."/>
        </authorList>
    </citation>
    <scope>NUCLEOTIDE SEQUENCE [LARGE SCALE GENOMIC DNA]</scope>
    <source>
        <strain evidence="9 10">CTT3</strain>
    </source>
</reference>
<keyword evidence="5 8" id="KW-0812">Transmembrane</keyword>
<comment type="caution">
    <text evidence="9">The sequence shown here is derived from an EMBL/GenBank/DDBJ whole genome shotgun (WGS) entry which is preliminary data.</text>
</comment>
<dbReference type="PANTHER" id="PTHR34702">
    <property type="entry name" value="NA(+)/H(+) ANTIPORTER SUBUNIT F1"/>
    <property type="match status" value="1"/>
</dbReference>
<feature type="transmembrane region" description="Helical" evidence="8">
    <location>
        <begin position="6"/>
        <end position="24"/>
    </location>
</feature>
<dbReference type="AlphaFoldDB" id="A0A419SZE2"/>
<proteinExistence type="inferred from homology"/>